<keyword evidence="4" id="KW-0808">Transferase</keyword>
<dbReference type="GO" id="GO:0000271">
    <property type="term" value="P:polysaccharide biosynthetic process"/>
    <property type="evidence" value="ECO:0007669"/>
    <property type="project" value="TreeGrafter"/>
</dbReference>
<name>A0A7X0Y2V0_9LIST</name>
<dbReference type="PIRSF" id="PIRSF000390">
    <property type="entry name" value="PLP_StrS"/>
    <property type="match status" value="1"/>
</dbReference>
<dbReference type="EMBL" id="JAARWN010000003">
    <property type="protein sequence ID" value="MBC1935990.1"/>
    <property type="molecule type" value="Genomic_DNA"/>
</dbReference>
<evidence type="ECO:0000313" key="5">
    <source>
        <dbReference type="Proteomes" id="UP000535908"/>
    </source>
</evidence>
<protein>
    <submittedName>
        <fullName evidence="4">Aminotransferase class V-fold PLP-dependent enzyme</fullName>
    </submittedName>
</protein>
<dbReference type="PANTHER" id="PTHR30244">
    <property type="entry name" value="TRANSAMINASE"/>
    <property type="match status" value="1"/>
</dbReference>
<evidence type="ECO:0000313" key="4">
    <source>
        <dbReference type="EMBL" id="MBC1935990.1"/>
    </source>
</evidence>
<dbReference type="InterPro" id="IPR015422">
    <property type="entry name" value="PyrdxlP-dep_Trfase_small"/>
</dbReference>
<accession>A0A7X0Y2V0</accession>
<dbReference type="GO" id="GO:0008483">
    <property type="term" value="F:transaminase activity"/>
    <property type="evidence" value="ECO:0007669"/>
    <property type="project" value="UniProtKB-KW"/>
</dbReference>
<keyword evidence="4" id="KW-0032">Aminotransferase</keyword>
<gene>
    <name evidence="4" type="ORF">HCA69_06390</name>
</gene>
<organism evidence="4 5">
    <name type="scientific">Listeria grandensis</name>
    <dbReference type="NCBI Taxonomy" id="1494963"/>
    <lineage>
        <taxon>Bacteria</taxon>
        <taxon>Bacillati</taxon>
        <taxon>Bacillota</taxon>
        <taxon>Bacilli</taxon>
        <taxon>Bacillales</taxon>
        <taxon>Listeriaceae</taxon>
        <taxon>Listeria</taxon>
    </lineage>
</organism>
<dbReference type="PANTHER" id="PTHR30244:SF34">
    <property type="entry name" value="DTDP-4-AMINO-4,6-DIDEOXYGALACTOSE TRANSAMINASE"/>
    <property type="match status" value="1"/>
</dbReference>
<proteinExistence type="inferred from homology"/>
<comment type="similarity">
    <text evidence="3">Belongs to the DegT/DnrJ/EryC1 family.</text>
</comment>
<dbReference type="Pfam" id="PF01041">
    <property type="entry name" value="DegT_DnrJ_EryC1"/>
    <property type="match status" value="1"/>
</dbReference>
<dbReference type="InterPro" id="IPR015421">
    <property type="entry name" value="PyrdxlP-dep_Trfase_major"/>
</dbReference>
<dbReference type="Gene3D" id="3.40.640.10">
    <property type="entry name" value="Type I PLP-dependent aspartate aminotransferase-like (Major domain)"/>
    <property type="match status" value="1"/>
</dbReference>
<evidence type="ECO:0000256" key="1">
    <source>
        <dbReference type="PIRSR" id="PIRSR000390-1"/>
    </source>
</evidence>
<dbReference type="GO" id="GO:0030170">
    <property type="term" value="F:pyridoxal phosphate binding"/>
    <property type="evidence" value="ECO:0007669"/>
    <property type="project" value="TreeGrafter"/>
</dbReference>
<reference evidence="4 5" key="1">
    <citation type="submission" date="2020-03" db="EMBL/GenBank/DDBJ databases">
        <title>Soil Listeria distribution.</title>
        <authorList>
            <person name="Liao J."/>
            <person name="Wiedmann M."/>
        </authorList>
    </citation>
    <scope>NUCLEOTIDE SEQUENCE [LARGE SCALE GENOMIC DNA]</scope>
    <source>
        <strain evidence="4 5">FSL L7-0741</strain>
    </source>
</reference>
<dbReference type="InterPro" id="IPR015424">
    <property type="entry name" value="PyrdxlP-dep_Trfase"/>
</dbReference>
<comment type="caution">
    <text evidence="4">The sequence shown here is derived from an EMBL/GenBank/DDBJ whole genome shotgun (WGS) entry which is preliminary data.</text>
</comment>
<feature type="modified residue" description="N6-(pyridoxal phosphate)lysine" evidence="2">
    <location>
        <position position="176"/>
    </location>
</feature>
<feature type="active site" description="Proton acceptor" evidence="1">
    <location>
        <position position="176"/>
    </location>
</feature>
<sequence length="367" mass="40460">MSGNELSYVEQAFQDNWIAPAGAHVDAFEEEIAAFVGANYGVAVSSGTAGLHLALIAAGVSTGDIVFCQSFTFAASVNPIIYQRAIPVLIDSDKETWNMSADLLEEAFKKETAKVKAVVVTHIYGQVAEMDRIKALCSEYGAILIEDACESLGSTYDGKHSGTIGDIGVYSFNGNKIMTTSGGGMVVTDNFLLANQMKYLATQSKSQTPYYLHEVVGYNYRLSNILAGIGRGQLQTLDKKIAKRRCIFEDYQQAFRGTDIQMMPADQENVKSNRWLSVILLENHNLLDVRGFLNDKGIESRLTWNPMHRQPFLRGVSLYKAQEQAVSDQLFAKGLCLPSGSSLTNDEQKRVVEQVISFCERGKEVPY</sequence>
<keyword evidence="2 3" id="KW-0663">Pyridoxal phosphate</keyword>
<dbReference type="Proteomes" id="UP000535908">
    <property type="component" value="Unassembled WGS sequence"/>
</dbReference>
<dbReference type="Gene3D" id="3.90.1150.10">
    <property type="entry name" value="Aspartate Aminotransferase, domain 1"/>
    <property type="match status" value="1"/>
</dbReference>
<evidence type="ECO:0000256" key="2">
    <source>
        <dbReference type="PIRSR" id="PIRSR000390-2"/>
    </source>
</evidence>
<dbReference type="AlphaFoldDB" id="A0A7X0Y2V0"/>
<dbReference type="CDD" id="cd00616">
    <property type="entry name" value="AHBA_syn"/>
    <property type="match status" value="1"/>
</dbReference>
<dbReference type="SUPFAM" id="SSF53383">
    <property type="entry name" value="PLP-dependent transferases"/>
    <property type="match status" value="1"/>
</dbReference>
<evidence type="ECO:0000256" key="3">
    <source>
        <dbReference type="RuleBase" id="RU004508"/>
    </source>
</evidence>
<dbReference type="InterPro" id="IPR000653">
    <property type="entry name" value="DegT/StrS_aminotransferase"/>
</dbReference>